<sequence length="75" mass="8777">TFMTRYLHGDHVRLAGVTDDGSEWGRESELGYTLQSGAFKRLNVRWRNSSQRRDWGSNTRFDENRLIVSYPLSLL</sequence>
<gene>
    <name evidence="4" type="ORF">ALP65_02074</name>
</gene>
<evidence type="ECO:0000256" key="2">
    <source>
        <dbReference type="ARBA" id="ARBA00022448"/>
    </source>
</evidence>
<dbReference type="InterPro" id="IPR023614">
    <property type="entry name" value="Porin_dom_sf"/>
</dbReference>
<name>A0A3M5DAT1_PSEAI</name>
<dbReference type="Pfam" id="PF03573">
    <property type="entry name" value="OprD"/>
    <property type="match status" value="1"/>
</dbReference>
<dbReference type="Proteomes" id="UP000270834">
    <property type="component" value="Unassembled WGS sequence"/>
</dbReference>
<reference evidence="4 5" key="1">
    <citation type="submission" date="2018-08" db="EMBL/GenBank/DDBJ databases">
        <title>Recombination of ecologically and evolutionarily significant loci maintains genetic cohesion in the Pseudomonas syringae species complex.</title>
        <authorList>
            <person name="Dillon M."/>
            <person name="Thakur S."/>
            <person name="Almeida R.N.D."/>
            <person name="Weir B.S."/>
            <person name="Guttman D.S."/>
        </authorList>
    </citation>
    <scope>NUCLEOTIDE SEQUENCE [LARGE SCALE GENOMIC DNA]</scope>
    <source>
        <strain evidence="4 5">ICMP 7846</strain>
    </source>
</reference>
<dbReference type="GO" id="GO:0016020">
    <property type="term" value="C:membrane"/>
    <property type="evidence" value="ECO:0007669"/>
    <property type="project" value="InterPro"/>
</dbReference>
<evidence type="ECO:0008006" key="6">
    <source>
        <dbReference type="Google" id="ProtNLM"/>
    </source>
</evidence>
<dbReference type="Gene3D" id="2.40.160.10">
    <property type="entry name" value="Porin"/>
    <property type="match status" value="1"/>
</dbReference>
<accession>A0A3M5DAT1</accession>
<dbReference type="EMBL" id="RBSQ01001196">
    <property type="protein sequence ID" value="RMS46831.1"/>
    <property type="molecule type" value="Genomic_DNA"/>
</dbReference>
<proteinExistence type="inferred from homology"/>
<protein>
    <recommendedName>
        <fullName evidence="6">Outer membrane porin, OprD family</fullName>
    </recommendedName>
</protein>
<comment type="caution">
    <text evidence="4">The sequence shown here is derived from an EMBL/GenBank/DDBJ whole genome shotgun (WGS) entry which is preliminary data.</text>
</comment>
<comment type="similarity">
    <text evidence="1">Belongs to the outer membrane porin (Opr) (TC 1.B.25) family.</text>
</comment>
<dbReference type="GO" id="GO:0015288">
    <property type="term" value="F:porin activity"/>
    <property type="evidence" value="ECO:0007669"/>
    <property type="project" value="TreeGrafter"/>
</dbReference>
<keyword evidence="2" id="KW-0813">Transport</keyword>
<organism evidence="4 5">
    <name type="scientific">Pseudomonas aeruginosa</name>
    <dbReference type="NCBI Taxonomy" id="287"/>
    <lineage>
        <taxon>Bacteria</taxon>
        <taxon>Pseudomonadati</taxon>
        <taxon>Pseudomonadota</taxon>
        <taxon>Gammaproteobacteria</taxon>
        <taxon>Pseudomonadales</taxon>
        <taxon>Pseudomonadaceae</taxon>
        <taxon>Pseudomonas</taxon>
    </lineage>
</organism>
<dbReference type="InterPro" id="IPR005318">
    <property type="entry name" value="OM_porin_bac"/>
</dbReference>
<evidence type="ECO:0000313" key="4">
    <source>
        <dbReference type="EMBL" id="RMS46831.1"/>
    </source>
</evidence>
<evidence type="ECO:0000313" key="5">
    <source>
        <dbReference type="Proteomes" id="UP000270834"/>
    </source>
</evidence>
<dbReference type="PANTHER" id="PTHR34596:SF2">
    <property type="entry name" value="CHITOPORIN"/>
    <property type="match status" value="1"/>
</dbReference>
<dbReference type="AlphaFoldDB" id="A0A3M5DAT1"/>
<keyword evidence="3" id="KW-0732">Signal</keyword>
<dbReference type="PANTHER" id="PTHR34596">
    <property type="entry name" value="CHITOPORIN"/>
    <property type="match status" value="1"/>
</dbReference>
<evidence type="ECO:0000256" key="1">
    <source>
        <dbReference type="ARBA" id="ARBA00009075"/>
    </source>
</evidence>
<feature type="non-terminal residue" evidence="4">
    <location>
        <position position="1"/>
    </location>
</feature>
<evidence type="ECO:0000256" key="3">
    <source>
        <dbReference type="ARBA" id="ARBA00022729"/>
    </source>
</evidence>